<name>A0ABX8NC25_9PSED</name>
<evidence type="ECO:0000313" key="2">
    <source>
        <dbReference type="EMBL" id="QXH53321.1"/>
    </source>
</evidence>
<proteinExistence type="predicted"/>
<dbReference type="RefSeq" id="WP_217842726.1">
    <property type="nucleotide sequence ID" value="NZ_CP077076.1"/>
</dbReference>
<dbReference type="Proteomes" id="UP001046350">
    <property type="component" value="Chromosome"/>
</dbReference>
<evidence type="ECO:0000313" key="3">
    <source>
        <dbReference type="Proteomes" id="UP001046350"/>
    </source>
</evidence>
<dbReference type="Pfam" id="PF00589">
    <property type="entry name" value="Phage_integrase"/>
    <property type="match status" value="1"/>
</dbReference>
<feature type="domain" description="Tyr recombinase" evidence="1">
    <location>
        <begin position="127"/>
        <end position="297"/>
    </location>
</feature>
<gene>
    <name evidence="2" type="ORF">KSS94_09470</name>
</gene>
<evidence type="ECO:0000259" key="1">
    <source>
        <dbReference type="PROSITE" id="PS51898"/>
    </source>
</evidence>
<accession>A0ABX8NC25</accession>
<reference evidence="2" key="1">
    <citation type="journal article" date="2021" name="Microorganisms">
        <title>The Ever-Expanding Pseudomonas Genus: Description of 43 New Species and Partition of the Pseudomonas putida Group.</title>
        <authorList>
            <person name="Girard L."/>
            <person name="Lood C."/>
            <person name="Hofte M."/>
            <person name="Vandamme P."/>
            <person name="Rokni-Zadeh H."/>
            <person name="van Noort V."/>
            <person name="Lavigne R."/>
            <person name="De Mot R."/>
        </authorList>
    </citation>
    <scope>NUCLEOTIDE SEQUENCE</scope>
    <source>
        <strain evidence="2">COW40</strain>
    </source>
</reference>
<sequence length="297" mass="33210">MRVPVFPDDLKSHSFKRLAKAFQKNWPGTQPIQLSLAQKLLAKGLGYQGYHDLMKQAESYPDNSAAPTQAAIQFNISEMTKAELSHSGVPPEAISSFVSKLPLYVLSVYHTPGRSYRAPASNIAIRKTPKFKLSPKELNILVEHVASQGSLRDNALMEFIVTGARPHEFLGLQKKHIRLSSEHLIAKNDKFVQALPLRSTLAMISARNEYNREDFLFPSSGDSSKPMSNREFGRLFKAWTKACNLDSTVTPHSARVAVIRSLFENSAVDPRKLKELMSHKFHPALLNYYKSFGANGS</sequence>
<dbReference type="PROSITE" id="PS51898">
    <property type="entry name" value="TYR_RECOMBINASE"/>
    <property type="match status" value="1"/>
</dbReference>
<dbReference type="EMBL" id="CP077076">
    <property type="protein sequence ID" value="QXH53321.1"/>
    <property type="molecule type" value="Genomic_DNA"/>
</dbReference>
<keyword evidence="3" id="KW-1185">Reference proteome</keyword>
<protein>
    <submittedName>
        <fullName evidence="2">Site-specific integrase</fullName>
    </submittedName>
</protein>
<organism evidence="2 3">
    <name type="scientific">Pseudomonas fakonensis</name>
    <dbReference type="NCBI Taxonomy" id="2842355"/>
    <lineage>
        <taxon>Bacteria</taxon>
        <taxon>Pseudomonadati</taxon>
        <taxon>Pseudomonadota</taxon>
        <taxon>Gammaproteobacteria</taxon>
        <taxon>Pseudomonadales</taxon>
        <taxon>Pseudomonadaceae</taxon>
        <taxon>Pseudomonas</taxon>
    </lineage>
</organism>
<dbReference type="InterPro" id="IPR002104">
    <property type="entry name" value="Integrase_catalytic"/>
</dbReference>